<organism evidence="1 3">
    <name type="scientific">Punica granatum</name>
    <name type="common">Pomegranate</name>
    <dbReference type="NCBI Taxonomy" id="22663"/>
    <lineage>
        <taxon>Eukaryota</taxon>
        <taxon>Viridiplantae</taxon>
        <taxon>Streptophyta</taxon>
        <taxon>Embryophyta</taxon>
        <taxon>Tracheophyta</taxon>
        <taxon>Spermatophyta</taxon>
        <taxon>Magnoliopsida</taxon>
        <taxon>eudicotyledons</taxon>
        <taxon>Gunneridae</taxon>
        <taxon>Pentapetalae</taxon>
        <taxon>rosids</taxon>
        <taxon>malvids</taxon>
        <taxon>Myrtales</taxon>
        <taxon>Lythraceae</taxon>
        <taxon>Punica</taxon>
    </lineage>
</organism>
<proteinExistence type="predicted"/>
<name>A0A218XT63_PUNGR</name>
<evidence type="ECO:0000313" key="4">
    <source>
        <dbReference type="Proteomes" id="UP000233551"/>
    </source>
</evidence>
<evidence type="ECO:0000313" key="1">
    <source>
        <dbReference type="EMBL" id="OWM87809.1"/>
    </source>
</evidence>
<evidence type="ECO:0000313" key="3">
    <source>
        <dbReference type="Proteomes" id="UP000197138"/>
    </source>
</evidence>
<dbReference type="AlphaFoldDB" id="A0A218XT63"/>
<dbReference type="Proteomes" id="UP000197138">
    <property type="component" value="Unassembled WGS sequence"/>
</dbReference>
<protein>
    <submittedName>
        <fullName evidence="1">Uncharacterized protein</fullName>
    </submittedName>
</protein>
<dbReference type="EMBL" id="PGOL01000355">
    <property type="protein sequence ID" value="PKI71876.1"/>
    <property type="molecule type" value="Genomic_DNA"/>
</dbReference>
<gene>
    <name evidence="1" type="ORF">CDL15_Pgr019393</name>
    <name evidence="2" type="ORF">CRG98_007735</name>
</gene>
<sequence length="95" mass="10672">MTKLALINELHLFHRRHPVYRFQVNSDEGARNSHPPECSCRTSLPPNEWLILTGPLPHTGWFLLEGVLGRGSEVLLVGQGKDGFVVPVRWSSCGR</sequence>
<reference evidence="1" key="2">
    <citation type="submission" date="2017-06" db="EMBL/GenBank/DDBJ databases">
        <title>The pomegranate genome and the genomics of punicalagin biosynthesis.</title>
        <authorList>
            <person name="Xu C."/>
        </authorList>
    </citation>
    <scope>NUCLEOTIDE SEQUENCE [LARGE SCALE GENOMIC DNA]</scope>
    <source>
        <tissue evidence="1">Fresh leaf</tissue>
    </source>
</reference>
<reference evidence="3" key="1">
    <citation type="journal article" date="2017" name="Plant J.">
        <title>The pomegranate (Punica granatum L.) genome and the genomics of punicalagin biosynthesis.</title>
        <authorList>
            <person name="Qin G."/>
            <person name="Xu C."/>
            <person name="Ming R."/>
            <person name="Tang H."/>
            <person name="Guyot R."/>
            <person name="Kramer E.M."/>
            <person name="Hu Y."/>
            <person name="Yi X."/>
            <person name="Qi Y."/>
            <person name="Xu X."/>
            <person name="Gao Z."/>
            <person name="Pan H."/>
            <person name="Jian J."/>
            <person name="Tian Y."/>
            <person name="Yue Z."/>
            <person name="Xu Y."/>
        </authorList>
    </citation>
    <scope>NUCLEOTIDE SEQUENCE [LARGE SCALE GENOMIC DNA]</scope>
    <source>
        <strain evidence="3">cv. Dabenzi</strain>
    </source>
</reference>
<keyword evidence="4" id="KW-1185">Reference proteome</keyword>
<comment type="caution">
    <text evidence="1">The sequence shown here is derived from an EMBL/GenBank/DDBJ whole genome shotgun (WGS) entry which is preliminary data.</text>
</comment>
<accession>A0A218XT63</accession>
<evidence type="ECO:0000313" key="2">
    <source>
        <dbReference type="EMBL" id="PKI71876.1"/>
    </source>
</evidence>
<reference evidence="2 4" key="3">
    <citation type="submission" date="2017-11" db="EMBL/GenBank/DDBJ databases">
        <title>De-novo sequencing of pomegranate (Punica granatum L.) genome.</title>
        <authorList>
            <person name="Akparov Z."/>
            <person name="Amiraslanov A."/>
            <person name="Hajiyeva S."/>
            <person name="Abbasov M."/>
            <person name="Kaur K."/>
            <person name="Hamwieh A."/>
            <person name="Solovyev V."/>
            <person name="Salamov A."/>
            <person name="Braich B."/>
            <person name="Kosarev P."/>
            <person name="Mahmoud A."/>
            <person name="Hajiyev E."/>
            <person name="Babayeva S."/>
            <person name="Izzatullayeva V."/>
            <person name="Mammadov A."/>
            <person name="Mammadov A."/>
            <person name="Sharifova S."/>
            <person name="Ojaghi J."/>
            <person name="Eynullazada K."/>
            <person name="Bayramov B."/>
            <person name="Abdulazimova A."/>
            <person name="Shahmuradov I."/>
        </authorList>
    </citation>
    <scope>NUCLEOTIDE SEQUENCE [LARGE SCALE GENOMIC DNA]</scope>
    <source>
        <strain evidence="2">AG2017</strain>
        <strain evidence="4">cv. AG2017</strain>
        <tissue evidence="2">Leaf</tissue>
    </source>
</reference>
<dbReference type="EMBL" id="MTKT01000805">
    <property type="protein sequence ID" value="OWM87809.1"/>
    <property type="molecule type" value="Genomic_DNA"/>
</dbReference>
<dbReference type="Proteomes" id="UP000233551">
    <property type="component" value="Unassembled WGS sequence"/>
</dbReference>